<name>A0ABV1EYM4_9BACI</name>
<evidence type="ECO:0000256" key="2">
    <source>
        <dbReference type="ARBA" id="ARBA00022448"/>
    </source>
</evidence>
<dbReference type="SUPFAM" id="SSF161098">
    <property type="entry name" value="MetI-like"/>
    <property type="match status" value="1"/>
</dbReference>
<keyword evidence="10" id="KW-1185">Reference proteome</keyword>
<evidence type="ECO:0000313" key="10">
    <source>
        <dbReference type="Proteomes" id="UP001465426"/>
    </source>
</evidence>
<organism evidence="9 10">
    <name type="scientific">Niallia hominis</name>
    <dbReference type="NCBI Taxonomy" id="3133173"/>
    <lineage>
        <taxon>Bacteria</taxon>
        <taxon>Bacillati</taxon>
        <taxon>Bacillota</taxon>
        <taxon>Bacilli</taxon>
        <taxon>Bacillales</taxon>
        <taxon>Bacillaceae</taxon>
        <taxon>Niallia</taxon>
    </lineage>
</organism>
<accession>A0ABV1EYM4</accession>
<feature type="transmembrane region" description="Helical" evidence="7">
    <location>
        <begin position="123"/>
        <end position="143"/>
    </location>
</feature>
<keyword evidence="2 7" id="KW-0813">Transport</keyword>
<evidence type="ECO:0000259" key="8">
    <source>
        <dbReference type="PROSITE" id="PS50928"/>
    </source>
</evidence>
<dbReference type="RefSeq" id="WP_048717100.1">
    <property type="nucleotide sequence ID" value="NZ_JBBMFN010000023.1"/>
</dbReference>
<dbReference type="PANTHER" id="PTHR30151:SF0">
    <property type="entry name" value="ABC TRANSPORTER PERMEASE PROTEIN MJ0413-RELATED"/>
    <property type="match status" value="1"/>
</dbReference>
<evidence type="ECO:0000256" key="6">
    <source>
        <dbReference type="ARBA" id="ARBA00023136"/>
    </source>
</evidence>
<dbReference type="Gene3D" id="1.10.3720.10">
    <property type="entry name" value="MetI-like"/>
    <property type="match status" value="1"/>
</dbReference>
<feature type="transmembrane region" description="Helical" evidence="7">
    <location>
        <begin position="164"/>
        <end position="182"/>
    </location>
</feature>
<gene>
    <name evidence="9" type="ORF">WMO63_11085</name>
</gene>
<evidence type="ECO:0000256" key="7">
    <source>
        <dbReference type="RuleBase" id="RU363032"/>
    </source>
</evidence>
<dbReference type="Proteomes" id="UP001465426">
    <property type="component" value="Unassembled WGS sequence"/>
</dbReference>
<feature type="transmembrane region" description="Helical" evidence="7">
    <location>
        <begin position="220"/>
        <end position="237"/>
    </location>
</feature>
<comment type="caution">
    <text evidence="9">The sequence shown here is derived from an EMBL/GenBank/DDBJ whole genome shotgun (WGS) entry which is preliminary data.</text>
</comment>
<dbReference type="Pfam" id="PF00528">
    <property type="entry name" value="BPD_transp_1"/>
    <property type="match status" value="1"/>
</dbReference>
<feature type="transmembrane region" description="Helical" evidence="7">
    <location>
        <begin position="188"/>
        <end position="208"/>
    </location>
</feature>
<dbReference type="CDD" id="cd06261">
    <property type="entry name" value="TM_PBP2"/>
    <property type="match status" value="1"/>
</dbReference>
<dbReference type="PANTHER" id="PTHR30151">
    <property type="entry name" value="ALKANE SULFONATE ABC TRANSPORTER-RELATED, MEMBRANE SUBUNIT"/>
    <property type="match status" value="1"/>
</dbReference>
<dbReference type="InterPro" id="IPR000515">
    <property type="entry name" value="MetI-like"/>
</dbReference>
<reference evidence="9 10" key="1">
    <citation type="submission" date="2024-03" db="EMBL/GenBank/DDBJ databases">
        <title>Human intestinal bacterial collection.</title>
        <authorList>
            <person name="Pauvert C."/>
            <person name="Hitch T.C.A."/>
            <person name="Clavel T."/>
        </authorList>
    </citation>
    <scope>NUCLEOTIDE SEQUENCE [LARGE SCALE GENOMIC DNA]</scope>
    <source>
        <strain evidence="9 10">CLA-SR-H024</strain>
    </source>
</reference>
<evidence type="ECO:0000256" key="3">
    <source>
        <dbReference type="ARBA" id="ARBA00022475"/>
    </source>
</evidence>
<sequence>MKKIIRKVFRNQLIVGFISVTLFWYIVYFLVQSHTIPSPILTVTYIWNEKWMLLLHAGASLLRITIALFISLLIGIPLGIILGKNKKINTFLSPFLYYIYPIPKVAFLPVFMILYGLGNQSKITLIIWIIVFQIILSVRDGVLQIPASYYKVMHGFRSPIYQQLIYLIFPSILPSIFTGIRISIGISLATLFFAENYATTYGIGYYIISAWTKMNYEEMFAGIVTLGCIGLLLFIILDKLELKVTPWNHK</sequence>
<dbReference type="EMBL" id="JBBMFN010000023">
    <property type="protein sequence ID" value="MEQ2466207.1"/>
    <property type="molecule type" value="Genomic_DNA"/>
</dbReference>
<protein>
    <submittedName>
        <fullName evidence="9">ABC transporter permease</fullName>
    </submittedName>
</protein>
<comment type="subcellular location">
    <subcellularLocation>
        <location evidence="1 7">Cell membrane</location>
        <topology evidence="1 7">Multi-pass membrane protein</topology>
    </subcellularLocation>
</comment>
<keyword evidence="5 7" id="KW-1133">Transmembrane helix</keyword>
<feature type="transmembrane region" description="Helical" evidence="7">
    <location>
        <begin position="95"/>
        <end position="117"/>
    </location>
</feature>
<evidence type="ECO:0000256" key="5">
    <source>
        <dbReference type="ARBA" id="ARBA00022989"/>
    </source>
</evidence>
<comment type="similarity">
    <text evidence="7">Belongs to the binding-protein-dependent transport system permease family.</text>
</comment>
<dbReference type="PROSITE" id="PS50928">
    <property type="entry name" value="ABC_TM1"/>
    <property type="match status" value="1"/>
</dbReference>
<proteinExistence type="inferred from homology"/>
<feature type="domain" description="ABC transmembrane type-1" evidence="8">
    <location>
        <begin position="57"/>
        <end position="237"/>
    </location>
</feature>
<feature type="transmembrane region" description="Helical" evidence="7">
    <location>
        <begin position="51"/>
        <end position="83"/>
    </location>
</feature>
<evidence type="ECO:0000313" key="9">
    <source>
        <dbReference type="EMBL" id="MEQ2466207.1"/>
    </source>
</evidence>
<keyword evidence="4 7" id="KW-0812">Transmembrane</keyword>
<dbReference type="InterPro" id="IPR035906">
    <property type="entry name" value="MetI-like_sf"/>
</dbReference>
<keyword evidence="3" id="KW-1003">Cell membrane</keyword>
<feature type="transmembrane region" description="Helical" evidence="7">
    <location>
        <begin position="12"/>
        <end position="31"/>
    </location>
</feature>
<keyword evidence="6 7" id="KW-0472">Membrane</keyword>
<evidence type="ECO:0000256" key="4">
    <source>
        <dbReference type="ARBA" id="ARBA00022692"/>
    </source>
</evidence>
<evidence type="ECO:0000256" key="1">
    <source>
        <dbReference type="ARBA" id="ARBA00004651"/>
    </source>
</evidence>